<proteinExistence type="predicted"/>
<name>A0ABW5REB6_9BACL</name>
<organism evidence="5 6">
    <name type="scientific">Marinicrinis sediminis</name>
    <dbReference type="NCBI Taxonomy" id="1652465"/>
    <lineage>
        <taxon>Bacteria</taxon>
        <taxon>Bacillati</taxon>
        <taxon>Bacillota</taxon>
        <taxon>Bacilli</taxon>
        <taxon>Bacillales</taxon>
        <taxon>Paenibacillaceae</taxon>
    </lineage>
</organism>
<accession>A0ABW5REB6</accession>
<dbReference type="SUPFAM" id="SSF46785">
    <property type="entry name" value="Winged helix' DNA-binding domain"/>
    <property type="match status" value="1"/>
</dbReference>
<dbReference type="InterPro" id="IPR036390">
    <property type="entry name" value="WH_DNA-bd_sf"/>
</dbReference>
<evidence type="ECO:0000259" key="4">
    <source>
        <dbReference type="PROSITE" id="PS50995"/>
    </source>
</evidence>
<reference evidence="6" key="1">
    <citation type="journal article" date="2019" name="Int. J. Syst. Evol. Microbiol.">
        <title>The Global Catalogue of Microorganisms (GCM) 10K type strain sequencing project: providing services to taxonomists for standard genome sequencing and annotation.</title>
        <authorList>
            <consortium name="The Broad Institute Genomics Platform"/>
            <consortium name="The Broad Institute Genome Sequencing Center for Infectious Disease"/>
            <person name="Wu L."/>
            <person name="Ma J."/>
        </authorList>
    </citation>
    <scope>NUCLEOTIDE SEQUENCE [LARGE SCALE GENOMIC DNA]</scope>
    <source>
        <strain evidence="6">KCTC 33676</strain>
    </source>
</reference>
<keyword evidence="1" id="KW-0805">Transcription regulation</keyword>
<feature type="domain" description="HTH marR-type" evidence="4">
    <location>
        <begin position="13"/>
        <end position="145"/>
    </location>
</feature>
<evidence type="ECO:0000256" key="3">
    <source>
        <dbReference type="ARBA" id="ARBA00023163"/>
    </source>
</evidence>
<dbReference type="InterPro" id="IPR039422">
    <property type="entry name" value="MarR/SlyA-like"/>
</dbReference>
<dbReference type="Pfam" id="PF01047">
    <property type="entry name" value="MarR"/>
    <property type="match status" value="1"/>
</dbReference>
<dbReference type="RefSeq" id="WP_379930701.1">
    <property type="nucleotide sequence ID" value="NZ_JBHUMM010000043.1"/>
</dbReference>
<evidence type="ECO:0000256" key="2">
    <source>
        <dbReference type="ARBA" id="ARBA00023125"/>
    </source>
</evidence>
<evidence type="ECO:0000313" key="6">
    <source>
        <dbReference type="Proteomes" id="UP001597497"/>
    </source>
</evidence>
<sequence>MRERDRSPSIEQSLKSFIVLSRAFRHVSDRVREDIQKHGLNPTEFAVLELLYHKGEQPIQKIGDKILLTSGSMTYVINRLAEKALIERVPCEKDRRITFARISAGGSELMQHIFPSHEQAIDDLFSVWTDEEKEQFIMLTKRLGIGAQHHR</sequence>
<comment type="caution">
    <text evidence="5">The sequence shown here is derived from an EMBL/GenBank/DDBJ whole genome shotgun (WGS) entry which is preliminary data.</text>
</comment>
<protein>
    <submittedName>
        <fullName evidence="5">MarR family winged helix-turn-helix transcriptional regulator</fullName>
    </submittedName>
</protein>
<gene>
    <name evidence="5" type="ORF">ACFSUC_16350</name>
</gene>
<dbReference type="PANTHER" id="PTHR33164:SF56">
    <property type="entry name" value="HTH-TYPE TRANSCRIPTIONAL REGULATOR MHQR"/>
    <property type="match status" value="1"/>
</dbReference>
<keyword evidence="3" id="KW-0804">Transcription</keyword>
<keyword evidence="6" id="KW-1185">Reference proteome</keyword>
<dbReference type="PANTHER" id="PTHR33164">
    <property type="entry name" value="TRANSCRIPTIONAL REGULATOR, MARR FAMILY"/>
    <property type="match status" value="1"/>
</dbReference>
<evidence type="ECO:0000256" key="1">
    <source>
        <dbReference type="ARBA" id="ARBA00023015"/>
    </source>
</evidence>
<keyword evidence="2" id="KW-0238">DNA-binding</keyword>
<dbReference type="SMART" id="SM00347">
    <property type="entry name" value="HTH_MARR"/>
    <property type="match status" value="1"/>
</dbReference>
<dbReference type="PROSITE" id="PS50995">
    <property type="entry name" value="HTH_MARR_2"/>
    <property type="match status" value="1"/>
</dbReference>
<evidence type="ECO:0000313" key="5">
    <source>
        <dbReference type="EMBL" id="MFD2673144.1"/>
    </source>
</evidence>
<dbReference type="EMBL" id="JBHUMM010000043">
    <property type="protein sequence ID" value="MFD2673144.1"/>
    <property type="molecule type" value="Genomic_DNA"/>
</dbReference>
<dbReference type="PRINTS" id="PR00598">
    <property type="entry name" value="HTHMARR"/>
</dbReference>
<dbReference type="Proteomes" id="UP001597497">
    <property type="component" value="Unassembled WGS sequence"/>
</dbReference>
<dbReference type="InterPro" id="IPR036388">
    <property type="entry name" value="WH-like_DNA-bd_sf"/>
</dbReference>
<dbReference type="InterPro" id="IPR000835">
    <property type="entry name" value="HTH_MarR-typ"/>
</dbReference>
<dbReference type="Gene3D" id="1.10.10.10">
    <property type="entry name" value="Winged helix-like DNA-binding domain superfamily/Winged helix DNA-binding domain"/>
    <property type="match status" value="1"/>
</dbReference>